<dbReference type="EMBL" id="JAZAVJ010000182">
    <property type="protein sequence ID" value="KAK7408554.1"/>
    <property type="molecule type" value="Genomic_DNA"/>
</dbReference>
<protein>
    <recommendedName>
        <fullName evidence="3">ABC transporter domain-containing protein</fullName>
    </recommendedName>
</protein>
<evidence type="ECO:0000313" key="2">
    <source>
        <dbReference type="Proteomes" id="UP001498476"/>
    </source>
</evidence>
<reference evidence="1 2" key="1">
    <citation type="journal article" date="2025" name="Microbiol. Resour. Announc.">
        <title>Draft genome sequences for Neonectria magnoliae and Neonectria punicea, canker pathogens of Liriodendron tulipifera and Acer saccharum in West Virginia.</title>
        <authorList>
            <person name="Petronek H.M."/>
            <person name="Kasson M.T."/>
            <person name="Metheny A.M."/>
            <person name="Stauder C.M."/>
            <person name="Lovett B."/>
            <person name="Lynch S.C."/>
            <person name="Garnas J.R."/>
            <person name="Kasson L.R."/>
            <person name="Stajich J.E."/>
        </authorList>
    </citation>
    <scope>NUCLEOTIDE SEQUENCE [LARGE SCALE GENOMIC DNA]</scope>
    <source>
        <strain evidence="1 2">NRRL 64653</strain>
    </source>
</reference>
<comment type="caution">
    <text evidence="1">The sequence shown here is derived from an EMBL/GenBank/DDBJ whole genome shotgun (WGS) entry which is preliminary data.</text>
</comment>
<dbReference type="Proteomes" id="UP001498476">
    <property type="component" value="Unassembled WGS sequence"/>
</dbReference>
<gene>
    <name evidence="1" type="ORF">QQX98_009259</name>
</gene>
<evidence type="ECO:0000313" key="1">
    <source>
        <dbReference type="EMBL" id="KAK7408554.1"/>
    </source>
</evidence>
<organism evidence="1 2">
    <name type="scientific">Neonectria punicea</name>
    <dbReference type="NCBI Taxonomy" id="979145"/>
    <lineage>
        <taxon>Eukaryota</taxon>
        <taxon>Fungi</taxon>
        <taxon>Dikarya</taxon>
        <taxon>Ascomycota</taxon>
        <taxon>Pezizomycotina</taxon>
        <taxon>Sordariomycetes</taxon>
        <taxon>Hypocreomycetidae</taxon>
        <taxon>Hypocreales</taxon>
        <taxon>Nectriaceae</taxon>
        <taxon>Neonectria</taxon>
    </lineage>
</organism>
<accession>A0ABR1GT18</accession>
<name>A0ABR1GT18_9HYPO</name>
<keyword evidence="2" id="KW-1185">Reference proteome</keyword>
<sequence length="60" mass="6828">MHYFYTVRALARALREFNGVLLVVSHDRFFIKSVVEGNAQLLGLDEDEPADSDEKERAGM</sequence>
<proteinExistence type="predicted"/>
<evidence type="ECO:0008006" key="3">
    <source>
        <dbReference type="Google" id="ProtNLM"/>
    </source>
</evidence>